<dbReference type="GO" id="GO:0008235">
    <property type="term" value="F:metalloexopeptidase activity"/>
    <property type="evidence" value="ECO:0007669"/>
    <property type="project" value="InterPro"/>
</dbReference>
<evidence type="ECO:0000313" key="3">
    <source>
        <dbReference type="Proteomes" id="UP000192266"/>
    </source>
</evidence>
<dbReference type="Gene3D" id="3.40.630.10">
    <property type="entry name" value="Zn peptidases"/>
    <property type="match status" value="1"/>
</dbReference>
<accession>A0A1W1VQQ7</accession>
<feature type="domain" description="Peptidase M28" evidence="1">
    <location>
        <begin position="236"/>
        <end position="429"/>
    </location>
</feature>
<dbReference type="RefSeq" id="WP_084445630.1">
    <property type="nucleotide sequence ID" value="NZ_FWWW01000070.1"/>
</dbReference>
<organism evidence="2 3">
    <name type="scientific">Hymenobacter roseosalivarius DSM 11622</name>
    <dbReference type="NCBI Taxonomy" id="645990"/>
    <lineage>
        <taxon>Bacteria</taxon>
        <taxon>Pseudomonadati</taxon>
        <taxon>Bacteroidota</taxon>
        <taxon>Cytophagia</taxon>
        <taxon>Cytophagales</taxon>
        <taxon>Hymenobacteraceae</taxon>
        <taxon>Hymenobacter</taxon>
    </lineage>
</organism>
<dbReference type="GO" id="GO:0006508">
    <property type="term" value="P:proteolysis"/>
    <property type="evidence" value="ECO:0007669"/>
    <property type="project" value="InterPro"/>
</dbReference>
<dbReference type="InterPro" id="IPR045175">
    <property type="entry name" value="M28_fam"/>
</dbReference>
<dbReference type="PANTHER" id="PTHR12147">
    <property type="entry name" value="METALLOPEPTIDASE M28 FAMILY MEMBER"/>
    <property type="match status" value="1"/>
</dbReference>
<dbReference type="STRING" id="645990.SAMN00120144_0453"/>
<dbReference type="Pfam" id="PF04389">
    <property type="entry name" value="Peptidase_M28"/>
    <property type="match status" value="1"/>
</dbReference>
<dbReference type="OrthoDB" id="844214at2"/>
<protein>
    <submittedName>
        <fullName evidence="2">Peptidase M28</fullName>
    </submittedName>
</protein>
<dbReference type="PANTHER" id="PTHR12147:SF26">
    <property type="entry name" value="PEPTIDASE M28 DOMAIN-CONTAINING PROTEIN"/>
    <property type="match status" value="1"/>
</dbReference>
<gene>
    <name evidence="2" type="ORF">SAMN00120144_0453</name>
</gene>
<name>A0A1W1VQQ7_9BACT</name>
<reference evidence="2 3" key="1">
    <citation type="submission" date="2017-04" db="EMBL/GenBank/DDBJ databases">
        <authorList>
            <person name="Afonso C.L."/>
            <person name="Miller P.J."/>
            <person name="Scott M.A."/>
            <person name="Spackman E."/>
            <person name="Goraichik I."/>
            <person name="Dimitrov K.M."/>
            <person name="Suarez D.L."/>
            <person name="Swayne D.E."/>
        </authorList>
    </citation>
    <scope>NUCLEOTIDE SEQUENCE [LARGE SCALE GENOMIC DNA]</scope>
    <source>
        <strain evidence="2 3">DSM 11622</strain>
    </source>
</reference>
<dbReference type="AlphaFoldDB" id="A0A1W1VQQ7"/>
<dbReference type="InterPro" id="IPR007484">
    <property type="entry name" value="Peptidase_M28"/>
</dbReference>
<dbReference type="EMBL" id="FWWW01000070">
    <property type="protein sequence ID" value="SMB95705.1"/>
    <property type="molecule type" value="Genomic_DNA"/>
</dbReference>
<keyword evidence="3" id="KW-1185">Reference proteome</keyword>
<sequence length="440" mass="48641">MLTIRQLNACLFFAAARQLGLLAGFWLSVSVTALAQDMERVRQNIRSLTAPAMHGRGYVRQGNQKAANYLRQRFRQLHLQPLAPDFTQHFPLDVNTFPGDLRLQAGGQNLRPGLDFIAEPTSGGGRISGSVLVLDTLIFTNETVGQHWLNQNLGGKIVVLRQRDADRLRTLPDAFTQHLDQAAARLTLVTKLTASLAATQDPQPRLLVLTDRWPPHVAQAIIQVEARLQRDYRSQNIIGYVPGRIHPDSFLLVTAHYDHLGHMGKQAYFPGANDNASGTVMLLELATYYAQSANRPAYSVVFIAFGAEEAGLVGSRYFVDHPLMPLTQIRFLVNLDLLGTGDEGLTVVNGRLLPGAYQLLTRLNDTYHFVSDIAARGRAANSDHFLFSERGVPAFFLYTRGGSKAYHDVRDRAETLPLTAFTGVFGLIRQFLTAMGATPP</sequence>
<dbReference type="Proteomes" id="UP000192266">
    <property type="component" value="Unassembled WGS sequence"/>
</dbReference>
<dbReference type="SUPFAM" id="SSF53187">
    <property type="entry name" value="Zn-dependent exopeptidases"/>
    <property type="match status" value="1"/>
</dbReference>
<evidence type="ECO:0000313" key="2">
    <source>
        <dbReference type="EMBL" id="SMB95705.1"/>
    </source>
</evidence>
<proteinExistence type="predicted"/>
<evidence type="ECO:0000259" key="1">
    <source>
        <dbReference type="Pfam" id="PF04389"/>
    </source>
</evidence>